<evidence type="ECO:0000256" key="2">
    <source>
        <dbReference type="ARBA" id="ARBA00023043"/>
    </source>
</evidence>
<feature type="compositionally biased region" description="Basic and acidic residues" evidence="3">
    <location>
        <begin position="624"/>
        <end position="639"/>
    </location>
</feature>
<dbReference type="SUPFAM" id="SSF56112">
    <property type="entry name" value="Protein kinase-like (PK-like)"/>
    <property type="match status" value="1"/>
</dbReference>
<dbReference type="PROSITE" id="PS50088">
    <property type="entry name" value="ANK_REPEAT"/>
    <property type="match status" value="6"/>
</dbReference>
<protein>
    <submittedName>
        <fullName evidence="4">Uncharacterized protein</fullName>
    </submittedName>
</protein>
<organism evidence="4">
    <name type="scientific">Cyprideis torosa</name>
    <dbReference type="NCBI Taxonomy" id="163714"/>
    <lineage>
        <taxon>Eukaryota</taxon>
        <taxon>Metazoa</taxon>
        <taxon>Ecdysozoa</taxon>
        <taxon>Arthropoda</taxon>
        <taxon>Crustacea</taxon>
        <taxon>Oligostraca</taxon>
        <taxon>Ostracoda</taxon>
        <taxon>Podocopa</taxon>
        <taxon>Podocopida</taxon>
        <taxon>Cytherocopina</taxon>
        <taxon>Cytheroidea</taxon>
        <taxon>Cytherideidae</taxon>
        <taxon>Cyprideis</taxon>
    </lineage>
</organism>
<dbReference type="InterPro" id="IPR036770">
    <property type="entry name" value="Ankyrin_rpt-contain_sf"/>
</dbReference>
<dbReference type="SMART" id="SM00248">
    <property type="entry name" value="ANK"/>
    <property type="match status" value="7"/>
</dbReference>
<dbReference type="InterPro" id="IPR000719">
    <property type="entry name" value="Prot_kinase_dom"/>
</dbReference>
<feature type="non-terminal residue" evidence="4">
    <location>
        <position position="639"/>
    </location>
</feature>
<dbReference type="OrthoDB" id="4772757at2759"/>
<dbReference type="InterPro" id="IPR011009">
    <property type="entry name" value="Kinase-like_dom_sf"/>
</dbReference>
<proteinExistence type="predicted"/>
<dbReference type="InterPro" id="IPR050663">
    <property type="entry name" value="Ankyrin-SOCS_Box"/>
</dbReference>
<keyword evidence="2" id="KW-0040">ANK repeat</keyword>
<dbReference type="GO" id="GO:0004672">
    <property type="term" value="F:protein kinase activity"/>
    <property type="evidence" value="ECO:0007669"/>
    <property type="project" value="InterPro"/>
</dbReference>
<dbReference type="PROSITE" id="PS00107">
    <property type="entry name" value="PROTEIN_KINASE_ATP"/>
    <property type="match status" value="1"/>
</dbReference>
<keyword evidence="1" id="KW-0677">Repeat</keyword>
<dbReference type="InterPro" id="IPR002110">
    <property type="entry name" value="Ankyrin_rpt"/>
</dbReference>
<dbReference type="Gene3D" id="1.25.40.20">
    <property type="entry name" value="Ankyrin repeat-containing domain"/>
    <property type="match status" value="3"/>
</dbReference>
<evidence type="ECO:0000256" key="1">
    <source>
        <dbReference type="ARBA" id="ARBA00022737"/>
    </source>
</evidence>
<dbReference type="Pfam" id="PF00069">
    <property type="entry name" value="Pkinase"/>
    <property type="match status" value="1"/>
</dbReference>
<dbReference type="GO" id="GO:0000976">
    <property type="term" value="F:transcription cis-regulatory region binding"/>
    <property type="evidence" value="ECO:0007669"/>
    <property type="project" value="TreeGrafter"/>
</dbReference>
<dbReference type="PANTHER" id="PTHR24193:SF121">
    <property type="entry name" value="ADA2A-CONTAINING COMPLEX COMPONENT 3, ISOFORM D"/>
    <property type="match status" value="1"/>
</dbReference>
<dbReference type="PROSITE" id="PS50297">
    <property type="entry name" value="ANK_REP_REGION"/>
    <property type="match status" value="6"/>
</dbReference>
<dbReference type="SMART" id="SM00220">
    <property type="entry name" value="S_TKc"/>
    <property type="match status" value="1"/>
</dbReference>
<reference evidence="4" key="1">
    <citation type="submission" date="2020-11" db="EMBL/GenBank/DDBJ databases">
        <authorList>
            <person name="Tran Van P."/>
        </authorList>
    </citation>
    <scope>NUCLEOTIDE SEQUENCE</scope>
</reference>
<dbReference type="PANTHER" id="PTHR24193">
    <property type="entry name" value="ANKYRIN REPEAT PROTEIN"/>
    <property type="match status" value="1"/>
</dbReference>
<evidence type="ECO:0000256" key="3">
    <source>
        <dbReference type="SAM" id="MobiDB-lite"/>
    </source>
</evidence>
<name>A0A7R8WV47_9CRUS</name>
<dbReference type="InterPro" id="IPR017441">
    <property type="entry name" value="Protein_kinase_ATP_BS"/>
</dbReference>
<dbReference type="Gene3D" id="1.10.510.10">
    <property type="entry name" value="Transferase(Phosphotransferase) domain 1"/>
    <property type="match status" value="1"/>
</dbReference>
<feature type="region of interest" description="Disordered" evidence="3">
    <location>
        <begin position="553"/>
        <end position="600"/>
    </location>
</feature>
<dbReference type="AlphaFoldDB" id="A0A7R8WV47"/>
<dbReference type="Pfam" id="PF13637">
    <property type="entry name" value="Ank_4"/>
    <property type="match status" value="1"/>
</dbReference>
<gene>
    <name evidence="4" type="ORF">CTOB1V02_LOCUS12881</name>
</gene>
<dbReference type="PROSITE" id="PS50011">
    <property type="entry name" value="PROTEIN_KINASE_DOM"/>
    <property type="match status" value="1"/>
</dbReference>
<dbReference type="Pfam" id="PF12796">
    <property type="entry name" value="Ank_2"/>
    <property type="match status" value="2"/>
</dbReference>
<evidence type="ECO:0000313" key="4">
    <source>
        <dbReference type="EMBL" id="CAD7235065.1"/>
    </source>
</evidence>
<feature type="region of interest" description="Disordered" evidence="3">
    <location>
        <begin position="620"/>
        <end position="639"/>
    </location>
</feature>
<feature type="compositionally biased region" description="Basic and acidic residues" evidence="3">
    <location>
        <begin position="579"/>
        <end position="600"/>
    </location>
</feature>
<dbReference type="EMBL" id="OB671006">
    <property type="protein sequence ID" value="CAD7235065.1"/>
    <property type="molecule type" value="Genomic_DNA"/>
</dbReference>
<accession>A0A7R8WV47</accession>
<dbReference type="GO" id="GO:0005634">
    <property type="term" value="C:nucleus"/>
    <property type="evidence" value="ECO:0007669"/>
    <property type="project" value="TreeGrafter"/>
</dbReference>
<dbReference type="GO" id="GO:0005524">
    <property type="term" value="F:ATP binding"/>
    <property type="evidence" value="ECO:0007669"/>
    <property type="project" value="UniProtKB-UniRule"/>
</dbReference>
<sequence>MTPLHWAVDRRHTSSVACLLEMGAPVEVPDKEWKERPLHRACLRGHTPCVELLLSAGADINARDRNGWTPLHYCTVKGDRAVLLLLLGRSAVVDCRDEYGRTPLLLACQEGHASQVRDLVNHKADVNAKERRGWTPLMWASFAGHEATVEFLVRETNVDLEERENFGGWTALAYAAREDQTQVMRILLDEGAEVDAEDSEGITPLQWACQEGSLESVKLLVEHGADWRRTNDFGVNAVWYSLARADLGLSEYFMNLCGREYMLELSEVEKTFPERFVSEFTEMEEIGQGSFGTVVKAEKDGKAYAVKELKDSDLPASTEDERDELPWEKEYIAMVVGTHSAFICGLLAFWRQGESTFFQMQLCESDLHHWMTKTKPKNRNRKTVLRFISDCSSGLRFLHDGVGKIHRDIKPGNIFLRMEIDDEGTMRLVAKIGDLGLVTDRSNPMGNFYFERSQGGGAGVYLAPEIKGISLKTEKNPTVHGVPKYDEKIDIYSMGAVFFDLLFLKPEAGHSECRWVVYVIRRMLGGKEEKHERPPAYEVEDEAHRWLQDCLQTPEGAEDDRESELGNGERNGKEEDEGVTEKKKEAKEEEKKKKMATIKEQELKRTKMWAEIIEKQLERKRKKMEAIKEKELKRNEMKK</sequence>
<dbReference type="SUPFAM" id="SSF48403">
    <property type="entry name" value="Ankyrin repeat"/>
    <property type="match status" value="1"/>
</dbReference>
<dbReference type="GO" id="GO:0045944">
    <property type="term" value="P:positive regulation of transcription by RNA polymerase II"/>
    <property type="evidence" value="ECO:0007669"/>
    <property type="project" value="TreeGrafter"/>
</dbReference>